<dbReference type="AlphaFoldDB" id="A0AAN8IUC6"/>
<organism evidence="2 3">
    <name type="scientific">Trichostrongylus colubriformis</name>
    <name type="common">Black scour worm</name>
    <dbReference type="NCBI Taxonomy" id="6319"/>
    <lineage>
        <taxon>Eukaryota</taxon>
        <taxon>Metazoa</taxon>
        <taxon>Ecdysozoa</taxon>
        <taxon>Nematoda</taxon>
        <taxon>Chromadorea</taxon>
        <taxon>Rhabditida</taxon>
        <taxon>Rhabditina</taxon>
        <taxon>Rhabditomorpha</taxon>
        <taxon>Strongyloidea</taxon>
        <taxon>Trichostrongylidae</taxon>
        <taxon>Trichostrongylus</taxon>
    </lineage>
</organism>
<dbReference type="PRINTS" id="PR00081">
    <property type="entry name" value="GDHRDH"/>
</dbReference>
<dbReference type="Pfam" id="PF13561">
    <property type="entry name" value="adh_short_C2"/>
    <property type="match status" value="1"/>
</dbReference>
<name>A0AAN8IUC6_TRICO</name>
<dbReference type="InterPro" id="IPR020904">
    <property type="entry name" value="Sc_DH/Rdtase_CS"/>
</dbReference>
<dbReference type="PANTHER" id="PTHR44115">
    <property type="entry name" value="PROTEIN CBG09704"/>
    <property type="match status" value="1"/>
</dbReference>
<dbReference type="PRINTS" id="PR00080">
    <property type="entry name" value="SDRFAMILY"/>
</dbReference>
<dbReference type="InterPro" id="IPR002347">
    <property type="entry name" value="SDR_fam"/>
</dbReference>
<dbReference type="Gene3D" id="3.40.50.720">
    <property type="entry name" value="NAD(P)-binding Rossmann-like Domain"/>
    <property type="match status" value="1"/>
</dbReference>
<dbReference type="GO" id="GO:0016491">
    <property type="term" value="F:oxidoreductase activity"/>
    <property type="evidence" value="ECO:0007669"/>
    <property type="project" value="UniProtKB-KW"/>
</dbReference>
<dbReference type="PROSITE" id="PS00061">
    <property type="entry name" value="ADH_SHORT"/>
    <property type="match status" value="1"/>
</dbReference>
<sequence>RTRGSIIDAGVPEERVSVVIGDLTEEEVRIKIVESTVARWGHLDVLVNNAGASITYGKPGFEASDDAYMETMNINLRSVIQLVRLARPHLIRSKGEIVNVSSIAALNFGITHDPYYAISKAGLDQLTRGLAVDLIGYGVRVNGVSPGIVETSFMVNNGLTKEQSEKVCAAFFRERYLLAKRLTQSGP</sequence>
<dbReference type="SUPFAM" id="SSF51735">
    <property type="entry name" value="NAD(P)-binding Rossmann-fold domains"/>
    <property type="match status" value="1"/>
</dbReference>
<dbReference type="Proteomes" id="UP001331761">
    <property type="component" value="Unassembled WGS sequence"/>
</dbReference>
<reference evidence="2 3" key="1">
    <citation type="submission" date="2019-10" db="EMBL/GenBank/DDBJ databases">
        <title>Assembly and Annotation for the nematode Trichostrongylus colubriformis.</title>
        <authorList>
            <person name="Martin J."/>
        </authorList>
    </citation>
    <scope>NUCLEOTIDE SEQUENCE [LARGE SCALE GENOMIC DNA]</scope>
    <source>
        <strain evidence="2">G859</strain>
        <tissue evidence="2">Whole worm</tissue>
    </source>
</reference>
<gene>
    <name evidence="2" type="ORF">GCK32_016814</name>
</gene>
<protein>
    <submittedName>
        <fullName evidence="2">Short-chain dehydrogenase</fullName>
    </submittedName>
</protein>
<dbReference type="InterPro" id="IPR036291">
    <property type="entry name" value="NAD(P)-bd_dom_sf"/>
</dbReference>
<feature type="non-terminal residue" evidence="2">
    <location>
        <position position="1"/>
    </location>
</feature>
<keyword evidence="3" id="KW-1185">Reference proteome</keyword>
<proteinExistence type="predicted"/>
<comment type="caution">
    <text evidence="2">The sequence shown here is derived from an EMBL/GenBank/DDBJ whole genome shotgun (WGS) entry which is preliminary data.</text>
</comment>
<evidence type="ECO:0000313" key="3">
    <source>
        <dbReference type="Proteomes" id="UP001331761"/>
    </source>
</evidence>
<accession>A0AAN8IUC6</accession>
<dbReference type="EMBL" id="WIXE01005792">
    <property type="protein sequence ID" value="KAK5981872.1"/>
    <property type="molecule type" value="Genomic_DNA"/>
</dbReference>
<evidence type="ECO:0000313" key="2">
    <source>
        <dbReference type="EMBL" id="KAK5981872.1"/>
    </source>
</evidence>
<dbReference type="PANTHER" id="PTHR44115:SF11">
    <property type="entry name" value="DEHYDROGENASES, SHORT CHAIN"/>
    <property type="match status" value="1"/>
</dbReference>
<keyword evidence="1" id="KW-0560">Oxidoreductase</keyword>
<evidence type="ECO:0000256" key="1">
    <source>
        <dbReference type="ARBA" id="ARBA00023002"/>
    </source>
</evidence>